<reference evidence="3" key="1">
    <citation type="submission" date="2017-01" db="EMBL/GenBank/DDBJ databases">
        <title>Comparative genomics of anhydrobiosis in the tardigrade Hypsibius dujardini.</title>
        <authorList>
            <person name="Yoshida Y."/>
            <person name="Koutsovoulos G."/>
            <person name="Laetsch D."/>
            <person name="Stevens L."/>
            <person name="Kumar S."/>
            <person name="Horikawa D."/>
            <person name="Ishino K."/>
            <person name="Komine S."/>
            <person name="Tomita M."/>
            <person name="Blaxter M."/>
            <person name="Arakawa K."/>
        </authorList>
    </citation>
    <scope>NUCLEOTIDE SEQUENCE [LARGE SCALE GENOMIC DNA]</scope>
    <source>
        <strain evidence="3">Z151</strain>
    </source>
</reference>
<feature type="transmembrane region" description="Helical" evidence="1">
    <location>
        <begin position="59"/>
        <end position="81"/>
    </location>
</feature>
<dbReference type="AlphaFoldDB" id="A0A9X6RKW6"/>
<organism evidence="2 3">
    <name type="scientific">Hypsibius exemplaris</name>
    <name type="common">Freshwater tardigrade</name>
    <dbReference type="NCBI Taxonomy" id="2072580"/>
    <lineage>
        <taxon>Eukaryota</taxon>
        <taxon>Metazoa</taxon>
        <taxon>Ecdysozoa</taxon>
        <taxon>Tardigrada</taxon>
        <taxon>Eutardigrada</taxon>
        <taxon>Parachela</taxon>
        <taxon>Hypsibioidea</taxon>
        <taxon>Hypsibiidae</taxon>
        <taxon>Hypsibius</taxon>
    </lineage>
</organism>
<gene>
    <name evidence="2" type="ORF">BV898_16166</name>
</gene>
<keyword evidence="3" id="KW-1185">Reference proteome</keyword>
<sequence length="177" mass="19431">MIGHGQYQHIVGMASSESLRRIGMANLSVGCVCVGLQSIVTVMAYVYHGLYAWNWDAPLLSKCMTGVFTGSVCLVLSYIQLDAARVFRKLTQTDLSQRICSIKLFSCFLLLFGLLLFGISLYLITVLFRWLAVTANEYEHFVRGPVMVSVILNVGLALVAVCTVCLALLGLFALPDL</sequence>
<comment type="caution">
    <text evidence="2">The sequence shown here is derived from an EMBL/GenBank/DDBJ whole genome shotgun (WGS) entry which is preliminary data.</text>
</comment>
<proteinExistence type="predicted"/>
<feature type="transmembrane region" description="Helical" evidence="1">
    <location>
        <begin position="150"/>
        <end position="174"/>
    </location>
</feature>
<evidence type="ECO:0000313" key="2">
    <source>
        <dbReference type="EMBL" id="OWA51693.1"/>
    </source>
</evidence>
<feature type="transmembrane region" description="Helical" evidence="1">
    <location>
        <begin position="25"/>
        <end position="47"/>
    </location>
</feature>
<dbReference type="EMBL" id="MTYJ01000235">
    <property type="protein sequence ID" value="OWA51693.1"/>
    <property type="molecule type" value="Genomic_DNA"/>
</dbReference>
<dbReference type="OrthoDB" id="10066814at2759"/>
<name>A0A9X6RKW6_HYPEX</name>
<evidence type="ECO:0000313" key="3">
    <source>
        <dbReference type="Proteomes" id="UP000192578"/>
    </source>
</evidence>
<accession>A0A9X6RKW6</accession>
<dbReference type="Proteomes" id="UP000192578">
    <property type="component" value="Unassembled WGS sequence"/>
</dbReference>
<keyword evidence="1" id="KW-0472">Membrane</keyword>
<protein>
    <submittedName>
        <fullName evidence="2">Uncharacterized protein</fullName>
    </submittedName>
</protein>
<keyword evidence="1" id="KW-1133">Transmembrane helix</keyword>
<evidence type="ECO:0000256" key="1">
    <source>
        <dbReference type="SAM" id="Phobius"/>
    </source>
</evidence>
<feature type="transmembrane region" description="Helical" evidence="1">
    <location>
        <begin position="102"/>
        <end position="130"/>
    </location>
</feature>
<keyword evidence="1" id="KW-0812">Transmembrane</keyword>